<dbReference type="RefSeq" id="WP_133357628.1">
    <property type="nucleotide sequence ID" value="NZ_SMZJ02000027.1"/>
</dbReference>
<reference evidence="1 2" key="2">
    <citation type="submission" date="2019-07" db="EMBL/GenBank/DDBJ databases">
        <title>Seonamhaeicola sp. W255 draft genome.</title>
        <authorList>
            <person name="Zhang X.-Y."/>
            <person name="Zhang R."/>
            <person name="Zhong Y.-L."/>
            <person name="Du Z.-J."/>
        </authorList>
    </citation>
    <scope>NUCLEOTIDE SEQUENCE [LARGE SCALE GENOMIC DNA]</scope>
    <source>
        <strain evidence="1 2">W255</strain>
    </source>
</reference>
<protein>
    <submittedName>
        <fullName evidence="1">Uncharacterized protein</fullName>
    </submittedName>
</protein>
<dbReference type="AlphaFoldDB" id="A0A562Y6T6"/>
<accession>A0A562Y6T6</accession>
<dbReference type="Proteomes" id="UP000295814">
    <property type="component" value="Unassembled WGS sequence"/>
</dbReference>
<gene>
    <name evidence="1" type="ORF">E1J38_014915</name>
</gene>
<name>A0A562Y6T6_9FLAO</name>
<evidence type="ECO:0000313" key="1">
    <source>
        <dbReference type="EMBL" id="TWO29779.1"/>
    </source>
</evidence>
<reference evidence="1 2" key="1">
    <citation type="submission" date="2019-03" db="EMBL/GenBank/DDBJ databases">
        <authorList>
            <person name="Zhong Y.L."/>
        </authorList>
    </citation>
    <scope>NUCLEOTIDE SEQUENCE [LARGE SCALE GENOMIC DNA]</scope>
    <source>
        <strain evidence="1 2">W255</strain>
    </source>
</reference>
<proteinExistence type="predicted"/>
<dbReference type="EMBL" id="SMZJ02000027">
    <property type="protein sequence ID" value="TWO29779.1"/>
    <property type="molecule type" value="Genomic_DNA"/>
</dbReference>
<organism evidence="1 2">
    <name type="scientific">Seonamhaeicola sediminis</name>
    <dbReference type="NCBI Taxonomy" id="2528206"/>
    <lineage>
        <taxon>Bacteria</taxon>
        <taxon>Pseudomonadati</taxon>
        <taxon>Bacteroidota</taxon>
        <taxon>Flavobacteriia</taxon>
        <taxon>Flavobacteriales</taxon>
        <taxon>Flavobacteriaceae</taxon>
    </lineage>
</organism>
<dbReference type="OrthoDB" id="1426706at2"/>
<evidence type="ECO:0000313" key="2">
    <source>
        <dbReference type="Proteomes" id="UP000295814"/>
    </source>
</evidence>
<comment type="caution">
    <text evidence="1">The sequence shown here is derived from an EMBL/GenBank/DDBJ whole genome shotgun (WGS) entry which is preliminary data.</text>
</comment>
<sequence>MTEQAIIKQIGKPAEIDFRKPKAIGSAGFYLKSFKAKNPESENLKLDSKCNFEKRTNGILLRANYSNKLTAIPIPKESIIGITITRGKETIDPFFVSPMWILLKLGVSKLYARYFKILISEYSIDQMELNLKTAEYEMDFIANGYLFERQQSFFENLNYENKLKTIIKAST</sequence>
<keyword evidence="2" id="KW-1185">Reference proteome</keyword>